<dbReference type="InterPro" id="IPR010539">
    <property type="entry name" value="BaxI_1-like"/>
</dbReference>
<organism evidence="2 3">
    <name type="scientific">Flavobacterium xinjiangense</name>
    <dbReference type="NCBI Taxonomy" id="178356"/>
    <lineage>
        <taxon>Bacteria</taxon>
        <taxon>Pseudomonadati</taxon>
        <taxon>Bacteroidota</taxon>
        <taxon>Flavobacteriia</taxon>
        <taxon>Flavobacteriales</taxon>
        <taxon>Flavobacteriaceae</taxon>
        <taxon>Flavobacterium</taxon>
    </lineage>
</organism>
<keyword evidence="1" id="KW-1133">Transmembrane helix</keyword>
<dbReference type="Proteomes" id="UP000184092">
    <property type="component" value="Unassembled WGS sequence"/>
</dbReference>
<dbReference type="PIRSF" id="PIRSF009160">
    <property type="entry name" value="UCP009160"/>
    <property type="match status" value="1"/>
</dbReference>
<feature type="transmembrane region" description="Helical" evidence="1">
    <location>
        <begin position="197"/>
        <end position="216"/>
    </location>
</feature>
<dbReference type="STRING" id="178356.SAMN05216269_107126"/>
<keyword evidence="1" id="KW-0812">Transmembrane</keyword>
<feature type="transmembrane region" description="Helical" evidence="1">
    <location>
        <begin position="164"/>
        <end position="185"/>
    </location>
</feature>
<protein>
    <submittedName>
        <fullName evidence="2">Uncharacterized membrane protein, YccA/Bax inhibitor family</fullName>
    </submittedName>
</protein>
<dbReference type="Pfam" id="PF12811">
    <property type="entry name" value="BaxI_1"/>
    <property type="match status" value="1"/>
</dbReference>
<sequence length="263" mass="29355">MHKILSTMSFNSKNPFLNNKSFSSALSRKDEVHNATLIDYNQEMTLAGTINKSIILFLILTASAMVIWWMAFNGLNPIVPAIGGAIVGLVLVLISAFKPQYSPYLAPGYALFEGLFIGGISAIFETMYPGIVIQAVGATFVTFMVCLGLYKYKIVKVTEQFKSVVVAATLAIATYYLISWLFSMFTSFVPVHYGNSMMSIGISVFVIVIAALNLFLDFDRIEKGTEQKMPKYMEWYGAMGLMITLVWLYIEFLRLLSKLNSKN</sequence>
<dbReference type="AlphaFoldDB" id="A0A1M7LT66"/>
<feature type="transmembrane region" description="Helical" evidence="1">
    <location>
        <begin position="236"/>
        <end position="256"/>
    </location>
</feature>
<dbReference type="EMBL" id="FRCL01000007">
    <property type="protein sequence ID" value="SHM81499.1"/>
    <property type="molecule type" value="Genomic_DNA"/>
</dbReference>
<evidence type="ECO:0000256" key="1">
    <source>
        <dbReference type="SAM" id="Phobius"/>
    </source>
</evidence>
<gene>
    <name evidence="2" type="ORF">SAMN05216269_107126</name>
</gene>
<feature type="transmembrane region" description="Helical" evidence="1">
    <location>
        <begin position="130"/>
        <end position="152"/>
    </location>
</feature>
<reference evidence="3" key="1">
    <citation type="submission" date="2016-11" db="EMBL/GenBank/DDBJ databases">
        <authorList>
            <person name="Varghese N."/>
            <person name="Submissions S."/>
        </authorList>
    </citation>
    <scope>NUCLEOTIDE SEQUENCE [LARGE SCALE GENOMIC DNA]</scope>
    <source>
        <strain evidence="3">CGMCC 1.2749</strain>
    </source>
</reference>
<evidence type="ECO:0000313" key="3">
    <source>
        <dbReference type="Proteomes" id="UP000184092"/>
    </source>
</evidence>
<dbReference type="PANTHER" id="PTHR41282">
    <property type="entry name" value="CONSERVED TRANSMEMBRANE PROTEIN-RELATED"/>
    <property type="match status" value="1"/>
</dbReference>
<proteinExistence type="predicted"/>
<evidence type="ECO:0000313" key="2">
    <source>
        <dbReference type="EMBL" id="SHM81499.1"/>
    </source>
</evidence>
<dbReference type="PANTHER" id="PTHR41282:SF1">
    <property type="entry name" value="CONSERVED TRANSMEMBRANE PROTEIN-RELATED"/>
    <property type="match status" value="1"/>
</dbReference>
<name>A0A1M7LT66_9FLAO</name>
<keyword evidence="3" id="KW-1185">Reference proteome</keyword>
<feature type="transmembrane region" description="Helical" evidence="1">
    <location>
        <begin position="104"/>
        <end position="124"/>
    </location>
</feature>
<accession>A0A1M7LT66</accession>
<keyword evidence="1" id="KW-0472">Membrane</keyword>
<feature type="transmembrane region" description="Helical" evidence="1">
    <location>
        <begin position="78"/>
        <end position="97"/>
    </location>
</feature>
<feature type="transmembrane region" description="Helical" evidence="1">
    <location>
        <begin position="54"/>
        <end position="72"/>
    </location>
</feature>